<accession>A0A3B6VNS6</accession>
<dbReference type="AlphaFoldDB" id="A0A3B6VNS6"/>
<dbReference type="PROSITE" id="PS51257">
    <property type="entry name" value="PROKAR_LIPOPROTEIN"/>
    <property type="match status" value="1"/>
</dbReference>
<evidence type="ECO:0008006" key="3">
    <source>
        <dbReference type="Google" id="ProtNLM"/>
    </source>
</evidence>
<dbReference type="EMBL" id="CP002873">
    <property type="protein sequence ID" value="AGA67483.1"/>
    <property type="molecule type" value="Genomic_DNA"/>
</dbReference>
<protein>
    <recommendedName>
        <fullName evidence="3">Lipoprotein</fullName>
    </recommendedName>
</protein>
<dbReference type="KEGG" id="bpip:BPP43_11695"/>
<organism evidence="1 2">
    <name type="scientific">Brachyspira pilosicoli P43/6/78</name>
    <dbReference type="NCBI Taxonomy" id="1042417"/>
    <lineage>
        <taxon>Bacteria</taxon>
        <taxon>Pseudomonadati</taxon>
        <taxon>Spirochaetota</taxon>
        <taxon>Spirochaetia</taxon>
        <taxon>Brachyspirales</taxon>
        <taxon>Brachyspiraceae</taxon>
        <taxon>Brachyspira</taxon>
    </lineage>
</organism>
<keyword evidence="2" id="KW-1185">Reference proteome</keyword>
<proteinExistence type="predicted"/>
<gene>
    <name evidence="1" type="ORF">BPP43_11695</name>
</gene>
<reference evidence="1 2" key="1">
    <citation type="journal article" date="2013" name="Genome Announc.">
        <title>Complete Genome Sequence of the Porcine Strain Brachyspira pilosicoli P43/6/78(T.).</title>
        <authorList>
            <person name="Lin C."/>
            <person name="den Bakker H.C."/>
            <person name="Suzuki H."/>
            <person name="Lefebure T."/>
            <person name="Ponnala L."/>
            <person name="Sun Q."/>
            <person name="Stanhope M.J."/>
            <person name="Wiedmann M."/>
            <person name="Duhamel G.E."/>
        </authorList>
    </citation>
    <scope>NUCLEOTIDE SEQUENCE [LARGE SCALE GENOMIC DNA]</scope>
    <source>
        <strain evidence="1 2">P43/6/78</strain>
    </source>
</reference>
<evidence type="ECO:0000313" key="1">
    <source>
        <dbReference type="EMBL" id="AGA67483.1"/>
    </source>
</evidence>
<evidence type="ECO:0000313" key="2">
    <source>
        <dbReference type="Proteomes" id="UP000010793"/>
    </source>
</evidence>
<dbReference type="Proteomes" id="UP000010793">
    <property type="component" value="Chromosome"/>
</dbReference>
<dbReference type="RefSeq" id="WP_015274967.1">
    <property type="nucleotide sequence ID" value="NC_019908.1"/>
</dbReference>
<name>A0A3B6VNS6_BRAPL</name>
<sequence>MRKNIFYLLLILLLLSCNKKENINESYNNDAVSDADFFSNKEINFKKLELGSDISTNEIYFITNASVSFIPPINSIKLTDKDRDDIISKTGYGKGYFDVDSMFIDEKVKITCLAGYTKKEGGNINSLISFIRKMNNGDNFTEEYYTINGKKNIQFKINMNNATSILYIIFESNNGYYFILNYTFPVSYLEDSLIRIANSLNSVNFSF</sequence>